<organism evidence="8 9">
    <name type="scientific">Rhodobium gokarnense</name>
    <dbReference type="NCBI Taxonomy" id="364296"/>
    <lineage>
        <taxon>Bacteria</taxon>
        <taxon>Pseudomonadati</taxon>
        <taxon>Pseudomonadota</taxon>
        <taxon>Alphaproteobacteria</taxon>
        <taxon>Hyphomicrobiales</taxon>
        <taxon>Rhodobiaceae</taxon>
        <taxon>Rhodobium</taxon>
    </lineage>
</organism>
<dbReference type="PANTHER" id="PTHR43413">
    <property type="entry name" value="TRANSCRIPTIONAL REGULATOR, ASNC FAMILY"/>
    <property type="match status" value="1"/>
</dbReference>
<comment type="pathway">
    <text evidence="2">Porphyrin-containing compound metabolism.</text>
</comment>
<accession>A0ABT3HBJ9</accession>
<dbReference type="EC" id="4.1.1.111" evidence="4"/>
<evidence type="ECO:0000256" key="1">
    <source>
        <dbReference type="ARBA" id="ARBA00023239"/>
    </source>
</evidence>
<keyword evidence="1" id="KW-0456">Lyase</keyword>
<evidence type="ECO:0000256" key="5">
    <source>
        <dbReference type="ARBA" id="ARBA00048470"/>
    </source>
</evidence>
<feature type="domain" description="Siroheme decarboxylase NirL-like HTH" evidence="7">
    <location>
        <begin position="11"/>
        <end position="55"/>
    </location>
</feature>
<dbReference type="Proteomes" id="UP001209755">
    <property type="component" value="Unassembled WGS sequence"/>
</dbReference>
<dbReference type="InterPro" id="IPR040523">
    <property type="entry name" value="AsnC_trans_reg2"/>
</dbReference>
<feature type="domain" description="Siroheme decarboxylase AsnC-like ligand binding" evidence="6">
    <location>
        <begin position="231"/>
        <end position="318"/>
    </location>
</feature>
<sequence length="330" mass="35621">MTMIDRLSSLDRALLEDFQRDLPLVAAPFAAMAGRLGVDEETVLDRLRALKAAGAVSRVGATFRPNTAGASTLAALAVPEPRIEEVAAIVGAEPGVNHSYLREHAWNLWFVATARDAYDLAASLHRIEQDTGLPLLDLRLVRAFNVDLGFSMRGPRKPLSTCCAADVSVLCEEDRPILAALADGLDLVPRPFAALGKALGRDEASVLERIAILAGARILTRIGVIVRHRALGWRANAMVVWQVPEERIEAAGTALCSLAGVTLCYQRRTVPGIWPYALFSMIHGRSRTETLGVLAAAEDLPELAGIRRQVLFSTRCYKQTAALLQGEAAA</sequence>
<evidence type="ECO:0000313" key="8">
    <source>
        <dbReference type="EMBL" id="MCW2307729.1"/>
    </source>
</evidence>
<evidence type="ECO:0000256" key="2">
    <source>
        <dbReference type="ARBA" id="ARBA00023444"/>
    </source>
</evidence>
<name>A0ABT3HBJ9_9HYPH</name>
<comment type="caution">
    <text evidence="8">The sequence shown here is derived from an EMBL/GenBank/DDBJ whole genome shotgun (WGS) entry which is preliminary data.</text>
</comment>
<protein>
    <recommendedName>
        <fullName evidence="4">siroheme decarboxylase</fullName>
        <ecNumber evidence="4">4.1.1.111</ecNumber>
    </recommendedName>
</protein>
<comment type="similarity">
    <text evidence="3">Belongs to the Ahb/Nir family.</text>
</comment>
<dbReference type="EMBL" id="JAOQNS010000005">
    <property type="protein sequence ID" value="MCW2307729.1"/>
    <property type="molecule type" value="Genomic_DNA"/>
</dbReference>
<dbReference type="Gene3D" id="3.30.70.3460">
    <property type="match status" value="2"/>
</dbReference>
<dbReference type="InterPro" id="IPR036388">
    <property type="entry name" value="WH-like_DNA-bd_sf"/>
</dbReference>
<dbReference type="Pfam" id="PF22451">
    <property type="entry name" value="NirdL-like_HTH"/>
    <property type="match status" value="2"/>
</dbReference>
<proteinExistence type="inferred from homology"/>
<evidence type="ECO:0000313" key="9">
    <source>
        <dbReference type="Proteomes" id="UP001209755"/>
    </source>
</evidence>
<dbReference type="InterPro" id="IPR050684">
    <property type="entry name" value="HTH-Siroheme_Decarb"/>
</dbReference>
<feature type="domain" description="Siroheme decarboxylase NirL-like HTH" evidence="7">
    <location>
        <begin position="174"/>
        <end position="217"/>
    </location>
</feature>
<evidence type="ECO:0000259" key="7">
    <source>
        <dbReference type="Pfam" id="PF22451"/>
    </source>
</evidence>
<feature type="domain" description="Siroheme decarboxylase AsnC-like ligand binding" evidence="6">
    <location>
        <begin position="70"/>
        <end position="139"/>
    </location>
</feature>
<comment type="catalytic activity">
    <reaction evidence="5">
        <text>siroheme + 2 H(+) = 12,18-didecarboxysiroheme + 2 CO2</text>
        <dbReference type="Rhea" id="RHEA:19093"/>
        <dbReference type="ChEBI" id="CHEBI:15378"/>
        <dbReference type="ChEBI" id="CHEBI:16526"/>
        <dbReference type="ChEBI" id="CHEBI:60052"/>
        <dbReference type="ChEBI" id="CHEBI:140497"/>
        <dbReference type="EC" id="4.1.1.111"/>
    </reaction>
</comment>
<keyword evidence="8" id="KW-0238">DNA-binding</keyword>
<gene>
    <name evidence="8" type="ORF">M2319_002066</name>
</gene>
<dbReference type="GO" id="GO:0003677">
    <property type="term" value="F:DNA binding"/>
    <property type="evidence" value="ECO:0007669"/>
    <property type="project" value="UniProtKB-KW"/>
</dbReference>
<evidence type="ECO:0000259" key="6">
    <source>
        <dbReference type="Pfam" id="PF17805"/>
    </source>
</evidence>
<dbReference type="InterPro" id="IPR053953">
    <property type="entry name" value="NirdL-like_HTH"/>
</dbReference>
<dbReference type="PANTHER" id="PTHR43413:SF1">
    <property type="entry name" value="SIROHEME DECARBOXYLASE NIRL SUBUNIT"/>
    <property type="match status" value="1"/>
</dbReference>
<keyword evidence="9" id="KW-1185">Reference proteome</keyword>
<reference evidence="9" key="1">
    <citation type="submission" date="2023-07" db="EMBL/GenBank/DDBJ databases">
        <title>Genome sequencing of Purple Non-Sulfur Bacteria from various extreme environments.</title>
        <authorList>
            <person name="Mayer M."/>
        </authorList>
    </citation>
    <scope>NUCLEOTIDE SEQUENCE [LARGE SCALE GENOMIC DNA]</scope>
    <source>
        <strain evidence="9">DSM 17935</strain>
    </source>
</reference>
<evidence type="ECO:0000256" key="4">
    <source>
        <dbReference type="ARBA" id="ARBA00023471"/>
    </source>
</evidence>
<evidence type="ECO:0000256" key="3">
    <source>
        <dbReference type="ARBA" id="ARBA00023457"/>
    </source>
</evidence>
<dbReference type="Pfam" id="PF17805">
    <property type="entry name" value="AsnC_trans_reg2"/>
    <property type="match status" value="2"/>
</dbReference>
<dbReference type="Gene3D" id="1.10.10.10">
    <property type="entry name" value="Winged helix-like DNA-binding domain superfamily/Winged helix DNA-binding domain"/>
    <property type="match status" value="1"/>
</dbReference>